<dbReference type="FunFam" id="3.40.50.300:FF:000179">
    <property type="entry name" value="ABC transporter G family member 34"/>
    <property type="match status" value="1"/>
</dbReference>
<feature type="transmembrane region" description="Helical" evidence="10">
    <location>
        <begin position="932"/>
        <end position="958"/>
    </location>
</feature>
<keyword evidence="5" id="KW-0677">Repeat</keyword>
<feature type="transmembrane region" description="Helical" evidence="10">
    <location>
        <begin position="855"/>
        <end position="873"/>
    </location>
</feature>
<dbReference type="PANTHER" id="PTHR19241">
    <property type="entry name" value="ATP-BINDING CASSETTE TRANSPORTER"/>
    <property type="match status" value="1"/>
</dbReference>
<dbReference type="InterPro" id="IPR043926">
    <property type="entry name" value="ABCG_dom"/>
</dbReference>
<dbReference type="EMBL" id="JAGYWB010000002">
    <property type="protein sequence ID" value="KAI0528843.1"/>
    <property type="molecule type" value="Genomic_DNA"/>
</dbReference>
<reference evidence="12" key="1">
    <citation type="journal article" date="2022" name="Front. Genet.">
        <title>Chromosome-Scale Assembly of the Dendrobium nobile Genome Provides Insights Into the Molecular Mechanism of the Biosynthesis of the Medicinal Active Ingredient of Dendrobium.</title>
        <authorList>
            <person name="Xu Q."/>
            <person name="Niu S.-C."/>
            <person name="Li K.-L."/>
            <person name="Zheng P.-J."/>
            <person name="Zhang X.-J."/>
            <person name="Jia Y."/>
            <person name="Liu Y."/>
            <person name="Niu Y.-X."/>
            <person name="Yu L.-H."/>
            <person name="Chen D.-F."/>
            <person name="Zhang G.-Q."/>
        </authorList>
    </citation>
    <scope>NUCLEOTIDE SEQUENCE</scope>
    <source>
        <tissue evidence="12">Leaf</tissue>
    </source>
</reference>
<feature type="domain" description="ABC transporter" evidence="11">
    <location>
        <begin position="342"/>
        <end position="614"/>
    </location>
</feature>
<evidence type="ECO:0000256" key="10">
    <source>
        <dbReference type="SAM" id="Phobius"/>
    </source>
</evidence>
<proteinExistence type="inferred from homology"/>
<sequence length="1481" mass="165517">MEATENGLDMSSPRGEGCNNIGVMVELHLFSPSLFTTLAATSSSICHPYFACHLLLLEPSPDLPLFNAAINPSPSSPTLPPLLYPYVSSASVPTVKSSSLTSNLAFFLPSSNPVFHPRIVEACMNNSDAKVGEEANPWLDICSETKVGDTMKGDIRCSEEKVNNRSFSEKFKFSRTGKKLEEELLELSTKSQDTENDIAFAAIYLNKWELFKTWRMVIPFKQLTMTFKNVQYFIDTPKALLDLCSYSSDGSQWTGKTTLMDVLCGRKTGGIIEGDIRIGGFPKIKETFARISVELDGLRDALVGIPGINGLSTEQRKRLTIAVELVANPSILFMDEPTSELTRGCRIKSREAEVSILKEVSGILKPARMTLLLGPPGSGKTTLLLALAGKAIPPLKITGNITYNGFKLEDFVPEKTSAYISQHDLHISQMTVRETLDFAARCQGVGDREDIIREVARREKQAGIIPDPVIDTYMKGISIAGLQTSLQTDYILKILGLDICSETKVGDTMRRGISGGQKRRLTTGEMMVGPTRALFMDEISNGLDSSTTFQIISCIQQLVHIMEATSLISLLQPAPETFSLFDDIILMSEGKIIYHGPRDRVLHFFQDCGFICPKRKGIADFLQEVISEKDQAQYWSNTSIPYRYVTADQFSEKFKFSRTGKKLEEELLELSTKSQDTENDIAFAAIYLNKWELFKTCMAREFLLMKRDKFVYIAKIIQIMIVAIITMTVFLRMQVDLEHSSYYVSSFYYTITRIMANGIEELSLSIVRLPVFYKQRDLLFYPAWAYSIPISLLKIPLSLVESFIWTALTYYVIGYAPELQRFFCQFLLLFILHQTSTSIFRFLASITGTAHTSSLLGNLALVISFMFGGFILPKYSFPFWLRWAFWFSPATYAQIALSLNEFQAPRWQKLSSENMTLGQHILKSQGLDFKNYFYWLSIGALFGFTLLLNIGIALALTYSNRRMVIPFKQLTMTFKNVQYFIDTPKEMRDRGFGSKKLQLLQDITGAFRPGVLTALMGVSGAGKTTLMDVLCGRKTGGIIEGDIRIGGFPKIQETFARISGYCEQNDIHSPQITIKESLMFSASLRLPPNVDPQTRAEFVDAVLETVELDGLRDALVGIPGINGLSTEQRKRLTIAVELVANPSILFMDEPTSGVDARSAAIVMRAVKNIAEMGRTVICTIHQPSIDIFESFDEVCLMKRGGQVIYFGALSKNSKNLIEYFERITGIPKIKDNYNPATWMLEVTSTATEENLGIDFVQIYKESTLFLPLHRLLGRLIQTPLVCSRNTPPQRGQDSLGRTLVLSAIHEGRSKRDCGLRKFGLGLHSLFLFGEGKFHHLALKADGGGMDDRPDQDPMVPSSRAIVVPEGFVPYRSYPIDSYLKDLTPLRNVLALAITAICGAIWRQNHSVQRAPGHNRLPAVPFGGETADLVQKFKYKSFVVLACHPSEIKSKCSIAFTRNFGSLPTSPPFRGKLQKTGPFPPR</sequence>
<keyword evidence="4 10" id="KW-0812">Transmembrane</keyword>
<evidence type="ECO:0000256" key="2">
    <source>
        <dbReference type="ARBA" id="ARBA00006012"/>
    </source>
</evidence>
<dbReference type="GO" id="GO:0140359">
    <property type="term" value="F:ABC-type transporter activity"/>
    <property type="evidence" value="ECO:0007669"/>
    <property type="project" value="InterPro"/>
</dbReference>
<dbReference type="Pfam" id="PF01061">
    <property type="entry name" value="ABC2_membrane"/>
    <property type="match status" value="1"/>
</dbReference>
<evidence type="ECO:0000256" key="8">
    <source>
        <dbReference type="ARBA" id="ARBA00022989"/>
    </source>
</evidence>
<evidence type="ECO:0000256" key="1">
    <source>
        <dbReference type="ARBA" id="ARBA00004141"/>
    </source>
</evidence>
<dbReference type="GO" id="GO:0005886">
    <property type="term" value="C:plasma membrane"/>
    <property type="evidence" value="ECO:0007669"/>
    <property type="project" value="UniProtKB-ARBA"/>
</dbReference>
<comment type="similarity">
    <text evidence="2">Belongs to the ABC transporter superfamily. ABCG family. PDR (TC 3.A.1.205) subfamily.</text>
</comment>
<feature type="transmembrane region" description="Helical" evidence="10">
    <location>
        <begin position="879"/>
        <end position="899"/>
    </location>
</feature>
<dbReference type="InterPro" id="IPR013525">
    <property type="entry name" value="ABC2_TM"/>
</dbReference>
<evidence type="ECO:0000256" key="4">
    <source>
        <dbReference type="ARBA" id="ARBA00022692"/>
    </source>
</evidence>
<evidence type="ECO:0000256" key="7">
    <source>
        <dbReference type="ARBA" id="ARBA00022840"/>
    </source>
</evidence>
<comment type="caution">
    <text evidence="12">The sequence shown here is derived from an EMBL/GenBank/DDBJ whole genome shotgun (WGS) entry which is preliminary data.</text>
</comment>
<dbReference type="Pfam" id="PF19055">
    <property type="entry name" value="ABC2_membrane_7"/>
    <property type="match status" value="1"/>
</dbReference>
<dbReference type="Pfam" id="PF08370">
    <property type="entry name" value="PDR_assoc"/>
    <property type="match status" value="1"/>
</dbReference>
<protein>
    <recommendedName>
        <fullName evidence="11">ABC transporter domain-containing protein</fullName>
    </recommendedName>
</protein>
<dbReference type="PROSITE" id="PS50893">
    <property type="entry name" value="ABC_TRANSPORTER_2"/>
    <property type="match status" value="2"/>
</dbReference>
<keyword evidence="13" id="KW-1185">Reference proteome</keyword>
<keyword evidence="7" id="KW-0067">ATP-binding</keyword>
<evidence type="ECO:0000313" key="12">
    <source>
        <dbReference type="EMBL" id="KAI0528843.1"/>
    </source>
</evidence>
<dbReference type="InterPro" id="IPR027417">
    <property type="entry name" value="P-loop_NTPase"/>
</dbReference>
<keyword evidence="6" id="KW-0547">Nucleotide-binding</keyword>
<gene>
    <name evidence="12" type="ORF">KFK09_001386</name>
</gene>
<feature type="transmembrane region" description="Helical" evidence="10">
    <location>
        <begin position="778"/>
        <end position="799"/>
    </location>
</feature>
<dbReference type="InterPro" id="IPR034001">
    <property type="entry name" value="ABCG_PDR_1"/>
</dbReference>
<evidence type="ECO:0000313" key="13">
    <source>
        <dbReference type="Proteomes" id="UP000829196"/>
    </source>
</evidence>
<feature type="domain" description="ABC transporter" evidence="11">
    <location>
        <begin position="972"/>
        <end position="1225"/>
    </location>
</feature>
<keyword evidence="9 10" id="KW-0472">Membrane</keyword>
<dbReference type="InterPro" id="IPR013581">
    <property type="entry name" value="PDR_assoc"/>
</dbReference>
<feature type="transmembrane region" description="Helical" evidence="10">
    <location>
        <begin position="819"/>
        <end position="843"/>
    </location>
</feature>
<accession>A0A8T3C500</accession>
<dbReference type="GO" id="GO:0016887">
    <property type="term" value="F:ATP hydrolysis activity"/>
    <property type="evidence" value="ECO:0007669"/>
    <property type="project" value="InterPro"/>
</dbReference>
<dbReference type="Pfam" id="PF00005">
    <property type="entry name" value="ABC_tran"/>
    <property type="match status" value="2"/>
</dbReference>
<dbReference type="InterPro" id="IPR003439">
    <property type="entry name" value="ABC_transporter-like_ATP-bd"/>
</dbReference>
<feature type="transmembrane region" description="Helical" evidence="10">
    <location>
        <begin position="710"/>
        <end position="731"/>
    </location>
</feature>
<evidence type="ECO:0000256" key="5">
    <source>
        <dbReference type="ARBA" id="ARBA00022737"/>
    </source>
</evidence>
<dbReference type="InterPro" id="IPR003593">
    <property type="entry name" value="AAA+_ATPase"/>
</dbReference>
<name>A0A8T3C500_DENNO</name>
<dbReference type="GO" id="GO:0005524">
    <property type="term" value="F:ATP binding"/>
    <property type="evidence" value="ECO:0007669"/>
    <property type="project" value="UniProtKB-KW"/>
</dbReference>
<evidence type="ECO:0000256" key="3">
    <source>
        <dbReference type="ARBA" id="ARBA00022448"/>
    </source>
</evidence>
<organism evidence="12 13">
    <name type="scientific">Dendrobium nobile</name>
    <name type="common">Orchid</name>
    <dbReference type="NCBI Taxonomy" id="94219"/>
    <lineage>
        <taxon>Eukaryota</taxon>
        <taxon>Viridiplantae</taxon>
        <taxon>Streptophyta</taxon>
        <taxon>Embryophyta</taxon>
        <taxon>Tracheophyta</taxon>
        <taxon>Spermatophyta</taxon>
        <taxon>Magnoliopsida</taxon>
        <taxon>Liliopsida</taxon>
        <taxon>Asparagales</taxon>
        <taxon>Orchidaceae</taxon>
        <taxon>Epidendroideae</taxon>
        <taxon>Malaxideae</taxon>
        <taxon>Dendrobiinae</taxon>
        <taxon>Dendrobium</taxon>
    </lineage>
</organism>
<dbReference type="CDD" id="cd03233">
    <property type="entry name" value="ABCG_PDR_domain1"/>
    <property type="match status" value="1"/>
</dbReference>
<comment type="subcellular location">
    <subcellularLocation>
        <location evidence="1">Membrane</location>
        <topology evidence="1">Multi-pass membrane protein</topology>
    </subcellularLocation>
</comment>
<dbReference type="CDD" id="cd03232">
    <property type="entry name" value="ABCG_PDR_domain2"/>
    <property type="match status" value="1"/>
</dbReference>
<dbReference type="Proteomes" id="UP000829196">
    <property type="component" value="Unassembled WGS sequence"/>
</dbReference>
<keyword evidence="8 10" id="KW-1133">Transmembrane helix</keyword>
<dbReference type="FunFam" id="3.40.50.300:FF:000157">
    <property type="entry name" value="ABC transporter G family member 34"/>
    <property type="match status" value="1"/>
</dbReference>
<dbReference type="SUPFAM" id="SSF52540">
    <property type="entry name" value="P-loop containing nucleoside triphosphate hydrolases"/>
    <property type="match status" value="3"/>
</dbReference>
<dbReference type="SMART" id="SM00382">
    <property type="entry name" value="AAA"/>
    <property type="match status" value="2"/>
</dbReference>
<keyword evidence="3" id="KW-0813">Transport</keyword>
<dbReference type="Gene3D" id="3.40.50.300">
    <property type="entry name" value="P-loop containing nucleotide triphosphate hydrolases"/>
    <property type="match status" value="3"/>
</dbReference>
<evidence type="ECO:0000256" key="9">
    <source>
        <dbReference type="ARBA" id="ARBA00023136"/>
    </source>
</evidence>
<dbReference type="InterPro" id="IPR034003">
    <property type="entry name" value="ABCG_PDR_2"/>
</dbReference>
<dbReference type="SMR" id="A0A8T3C500"/>
<evidence type="ECO:0000259" key="11">
    <source>
        <dbReference type="PROSITE" id="PS50893"/>
    </source>
</evidence>
<dbReference type="OrthoDB" id="66620at2759"/>
<evidence type="ECO:0000256" key="6">
    <source>
        <dbReference type="ARBA" id="ARBA00022741"/>
    </source>
</evidence>